<reference evidence="3" key="1">
    <citation type="journal article" date="2019" name="Int. J. Syst. Evol. Microbiol.">
        <title>The Global Catalogue of Microorganisms (GCM) 10K type strain sequencing project: providing services to taxonomists for standard genome sequencing and annotation.</title>
        <authorList>
            <consortium name="The Broad Institute Genomics Platform"/>
            <consortium name="The Broad Institute Genome Sequencing Center for Infectious Disease"/>
            <person name="Wu L."/>
            <person name="Ma J."/>
        </authorList>
    </citation>
    <scope>NUCLEOTIDE SEQUENCE [LARGE SCALE GENOMIC DNA]</scope>
    <source>
        <strain evidence="3">JCM 12165</strain>
    </source>
</reference>
<dbReference type="Gene3D" id="3.40.50.10420">
    <property type="entry name" value="NagB/RpiA/CoA transferase-like"/>
    <property type="match status" value="1"/>
</dbReference>
<dbReference type="InterPro" id="IPR003741">
    <property type="entry name" value="LUD_dom"/>
</dbReference>
<dbReference type="Pfam" id="PF02589">
    <property type="entry name" value="LUD_dom"/>
    <property type="match status" value="1"/>
</dbReference>
<protein>
    <submittedName>
        <fullName evidence="2">Lactate utilization protein C</fullName>
    </submittedName>
</protein>
<dbReference type="RefSeq" id="WP_343978195.1">
    <property type="nucleotide sequence ID" value="NZ_BAAAJG010000010.1"/>
</dbReference>
<gene>
    <name evidence="2" type="ORF">ACFSCY_24825</name>
</gene>
<dbReference type="EMBL" id="JBHUCP010000019">
    <property type="protein sequence ID" value="MFD1532655.1"/>
    <property type="molecule type" value="Genomic_DNA"/>
</dbReference>
<feature type="domain" description="LUD" evidence="1">
    <location>
        <begin position="95"/>
        <end position="190"/>
    </location>
</feature>
<name>A0ABW4FQM2_9PSEU</name>
<keyword evidence="3" id="KW-1185">Reference proteome</keyword>
<dbReference type="InterPro" id="IPR037171">
    <property type="entry name" value="NagB/RpiA_transferase-like"/>
</dbReference>
<proteinExistence type="predicted"/>
<dbReference type="SUPFAM" id="SSF100950">
    <property type="entry name" value="NagB/RpiA/CoA transferase-like"/>
    <property type="match status" value="1"/>
</dbReference>
<organism evidence="2 3">
    <name type="scientific">Pseudonocardia aurantiaca</name>
    <dbReference type="NCBI Taxonomy" id="75290"/>
    <lineage>
        <taxon>Bacteria</taxon>
        <taxon>Bacillati</taxon>
        <taxon>Actinomycetota</taxon>
        <taxon>Actinomycetes</taxon>
        <taxon>Pseudonocardiales</taxon>
        <taxon>Pseudonocardiaceae</taxon>
        <taxon>Pseudonocardia</taxon>
    </lineage>
</organism>
<dbReference type="PANTHER" id="PTHR43682:SF1">
    <property type="entry name" value="LACTATE UTILIZATION PROTEIN C"/>
    <property type="match status" value="1"/>
</dbReference>
<comment type="caution">
    <text evidence="2">The sequence shown here is derived from an EMBL/GenBank/DDBJ whole genome shotgun (WGS) entry which is preliminary data.</text>
</comment>
<dbReference type="PANTHER" id="PTHR43682">
    <property type="entry name" value="LACTATE UTILIZATION PROTEIN C"/>
    <property type="match status" value="1"/>
</dbReference>
<sequence>MGTREDILTAIRERRPPSRELPQIPDFHHKADDLTGLFAAALARLDGNTITQPPDDLQQWLTRTFPHAQRVCSTVPEAAGTINPAELTDWAAPADIDVTVVRSPLGVAETGSILVTEKELGVNTIATLAEHLVVLLDPVDLVDNIHTAYSHPSFQDAAYAVLLSGPSGSADIGGVTVHPAQGVTTLTVILTP</sequence>
<evidence type="ECO:0000259" key="1">
    <source>
        <dbReference type="Pfam" id="PF02589"/>
    </source>
</evidence>
<dbReference type="Proteomes" id="UP001597145">
    <property type="component" value="Unassembled WGS sequence"/>
</dbReference>
<evidence type="ECO:0000313" key="2">
    <source>
        <dbReference type="EMBL" id="MFD1532655.1"/>
    </source>
</evidence>
<dbReference type="InterPro" id="IPR024185">
    <property type="entry name" value="FTHF_cligase-like_sf"/>
</dbReference>
<accession>A0ABW4FQM2</accession>
<evidence type="ECO:0000313" key="3">
    <source>
        <dbReference type="Proteomes" id="UP001597145"/>
    </source>
</evidence>